<comment type="similarity">
    <text evidence="1">Belongs to the acetyltransferase family. RimI subfamily.</text>
</comment>
<evidence type="ECO:0000256" key="3">
    <source>
        <dbReference type="ARBA" id="ARBA00022679"/>
    </source>
</evidence>
<dbReference type="InterPro" id="IPR050680">
    <property type="entry name" value="YpeA/RimI_acetyltransf"/>
</dbReference>
<evidence type="ECO:0000256" key="1">
    <source>
        <dbReference type="ARBA" id="ARBA00005395"/>
    </source>
</evidence>
<dbReference type="STRING" id="477974.Daud_2014"/>
<accession>B1I668</accession>
<name>B1I668_DESAP</name>
<dbReference type="PANTHER" id="PTHR43420:SF44">
    <property type="entry name" value="ACETYLTRANSFERASE YPEA"/>
    <property type="match status" value="1"/>
</dbReference>
<dbReference type="OrthoDB" id="9794566at2"/>
<feature type="domain" description="N-acetyltransferase" evidence="5">
    <location>
        <begin position="9"/>
        <end position="154"/>
    </location>
</feature>
<evidence type="ECO:0000256" key="2">
    <source>
        <dbReference type="ARBA" id="ARBA00022490"/>
    </source>
</evidence>
<proteinExistence type="inferred from homology"/>
<evidence type="ECO:0000259" key="5">
    <source>
        <dbReference type="PROSITE" id="PS51186"/>
    </source>
</evidence>
<dbReference type="NCBIfam" id="TIGR01575">
    <property type="entry name" value="rimI"/>
    <property type="match status" value="1"/>
</dbReference>
<dbReference type="Proteomes" id="UP000008544">
    <property type="component" value="Chromosome"/>
</dbReference>
<dbReference type="HOGENOM" id="CLU_013985_23_3_9"/>
<protein>
    <submittedName>
        <fullName evidence="6">Ribosomal-protein-alanine acetyltransferase</fullName>
    </submittedName>
</protein>
<dbReference type="RefSeq" id="WP_012303080.1">
    <property type="nucleotide sequence ID" value="NC_010424.1"/>
</dbReference>
<dbReference type="PROSITE" id="PS51186">
    <property type="entry name" value="GNAT"/>
    <property type="match status" value="1"/>
</dbReference>
<organism evidence="6 7">
    <name type="scientific">Desulforudis audaxviator (strain MP104C)</name>
    <dbReference type="NCBI Taxonomy" id="477974"/>
    <lineage>
        <taxon>Bacteria</taxon>
        <taxon>Bacillati</taxon>
        <taxon>Bacillota</taxon>
        <taxon>Clostridia</taxon>
        <taxon>Thermoanaerobacterales</taxon>
        <taxon>Candidatus Desulforudaceae</taxon>
        <taxon>Candidatus Desulforudis</taxon>
    </lineage>
</organism>
<evidence type="ECO:0000313" key="7">
    <source>
        <dbReference type="Proteomes" id="UP000008544"/>
    </source>
</evidence>
<dbReference type="InterPro" id="IPR016181">
    <property type="entry name" value="Acyl_CoA_acyltransferase"/>
</dbReference>
<dbReference type="eggNOG" id="COG0456">
    <property type="taxonomic scope" value="Bacteria"/>
</dbReference>
<keyword evidence="2" id="KW-0963">Cytoplasm</keyword>
<keyword evidence="3 6" id="KW-0808">Transferase</keyword>
<evidence type="ECO:0000256" key="4">
    <source>
        <dbReference type="ARBA" id="ARBA00023315"/>
    </source>
</evidence>
<dbReference type="EMBL" id="CP000860">
    <property type="protein sequence ID" value="ACA60505.1"/>
    <property type="molecule type" value="Genomic_DNA"/>
</dbReference>
<sequence>MTSRPLPGVRFDNLTLQHLDQVLVIEEYSFPTPWPRQTFEFEILYNELAEYVVAVVNHKVVGYGGMWMVLDDAHITNVAVHPIYRDRGIGRGLMLELMRRAVLRGAKRMTLEVRPSNQPARHLYKDLGFEERGIRPKYYQDNNEDAIIMWKDDLKRTFLK</sequence>
<evidence type="ECO:0000313" key="6">
    <source>
        <dbReference type="EMBL" id="ACA60505.1"/>
    </source>
</evidence>
<dbReference type="InterPro" id="IPR000182">
    <property type="entry name" value="GNAT_dom"/>
</dbReference>
<dbReference type="InterPro" id="IPR006464">
    <property type="entry name" value="AcTrfase_RimI/Ard1"/>
</dbReference>
<keyword evidence="7" id="KW-1185">Reference proteome</keyword>
<dbReference type="KEGG" id="dau:Daud_2014"/>
<dbReference type="SUPFAM" id="SSF55729">
    <property type="entry name" value="Acyl-CoA N-acyltransferases (Nat)"/>
    <property type="match status" value="1"/>
</dbReference>
<dbReference type="Pfam" id="PF00583">
    <property type="entry name" value="Acetyltransf_1"/>
    <property type="match status" value="1"/>
</dbReference>
<dbReference type="GO" id="GO:0008080">
    <property type="term" value="F:N-acetyltransferase activity"/>
    <property type="evidence" value="ECO:0007669"/>
    <property type="project" value="InterPro"/>
</dbReference>
<gene>
    <name evidence="6" type="ordered locus">Daud_2014</name>
</gene>
<dbReference type="PANTHER" id="PTHR43420">
    <property type="entry name" value="ACETYLTRANSFERASE"/>
    <property type="match status" value="1"/>
</dbReference>
<dbReference type="CDD" id="cd04301">
    <property type="entry name" value="NAT_SF"/>
    <property type="match status" value="1"/>
</dbReference>
<dbReference type="AlphaFoldDB" id="B1I668"/>
<reference evidence="6 7" key="2">
    <citation type="journal article" date="2008" name="Science">
        <title>Environmental genomics reveals a single-species ecosystem deep within Earth.</title>
        <authorList>
            <person name="Chivian D."/>
            <person name="Brodie E.L."/>
            <person name="Alm E.J."/>
            <person name="Culley D.E."/>
            <person name="Dehal P.S."/>
            <person name="Desantis T.Z."/>
            <person name="Gihring T.M."/>
            <person name="Lapidus A."/>
            <person name="Lin L.H."/>
            <person name="Lowry S.R."/>
            <person name="Moser D.P."/>
            <person name="Richardson P.M."/>
            <person name="Southam G."/>
            <person name="Wanger G."/>
            <person name="Pratt L.M."/>
            <person name="Andersen G.L."/>
            <person name="Hazen T.C."/>
            <person name="Brockman F.J."/>
            <person name="Arkin A.P."/>
            <person name="Onstott T.C."/>
        </authorList>
    </citation>
    <scope>NUCLEOTIDE SEQUENCE [LARGE SCALE GENOMIC DNA]</scope>
    <source>
        <strain evidence="6 7">MP104C</strain>
    </source>
</reference>
<dbReference type="Gene3D" id="3.40.630.30">
    <property type="match status" value="1"/>
</dbReference>
<reference evidence="7" key="1">
    <citation type="submission" date="2007-10" db="EMBL/GenBank/DDBJ databases">
        <title>Complete sequence of chromosome of Desulforudis audaxviator MP104C.</title>
        <authorList>
            <person name="Copeland A."/>
            <person name="Lucas S."/>
            <person name="Lapidus A."/>
            <person name="Barry K."/>
            <person name="Glavina del Rio T."/>
            <person name="Dalin E."/>
            <person name="Tice H."/>
            <person name="Bruce D."/>
            <person name="Pitluck S."/>
            <person name="Lowry S.R."/>
            <person name="Larimer F."/>
            <person name="Land M.L."/>
            <person name="Hauser L."/>
            <person name="Kyrpides N."/>
            <person name="Ivanova N.N."/>
            <person name="Richardson P."/>
        </authorList>
    </citation>
    <scope>NUCLEOTIDE SEQUENCE [LARGE SCALE GENOMIC DNA]</scope>
    <source>
        <strain evidence="7">MP104C</strain>
    </source>
</reference>
<keyword evidence="4" id="KW-0012">Acyltransferase</keyword>